<dbReference type="RefSeq" id="WP_188528365.1">
    <property type="nucleotide sequence ID" value="NZ_BMGI01000004.1"/>
</dbReference>
<dbReference type="Pfam" id="PF05521">
    <property type="entry name" value="Phage_HCP"/>
    <property type="match status" value="1"/>
</dbReference>
<dbReference type="InterPro" id="IPR008767">
    <property type="entry name" value="Phage_SPP1_head-tail_adaptor"/>
</dbReference>
<protein>
    <submittedName>
        <fullName evidence="1">Tail protein</fullName>
    </submittedName>
</protein>
<dbReference type="Proteomes" id="UP000617355">
    <property type="component" value="Unassembled WGS sequence"/>
</dbReference>
<organism evidence="1 2">
    <name type="scientific">Sinisalibacter lacisalsi</name>
    <dbReference type="NCBI Taxonomy" id="1526570"/>
    <lineage>
        <taxon>Bacteria</taxon>
        <taxon>Pseudomonadati</taxon>
        <taxon>Pseudomonadota</taxon>
        <taxon>Alphaproteobacteria</taxon>
        <taxon>Rhodobacterales</taxon>
        <taxon>Roseobacteraceae</taxon>
        <taxon>Sinisalibacter</taxon>
    </lineage>
</organism>
<reference evidence="2" key="1">
    <citation type="journal article" date="2019" name="Int. J. Syst. Evol. Microbiol.">
        <title>The Global Catalogue of Microorganisms (GCM) 10K type strain sequencing project: providing services to taxonomists for standard genome sequencing and annotation.</title>
        <authorList>
            <consortium name="The Broad Institute Genomics Platform"/>
            <consortium name="The Broad Institute Genome Sequencing Center for Infectious Disease"/>
            <person name="Wu L."/>
            <person name="Ma J."/>
        </authorList>
    </citation>
    <scope>NUCLEOTIDE SEQUENCE [LARGE SCALE GENOMIC DNA]</scope>
    <source>
        <strain evidence="2">CGMCC 1.12922</strain>
    </source>
</reference>
<evidence type="ECO:0000313" key="2">
    <source>
        <dbReference type="Proteomes" id="UP000617355"/>
    </source>
</evidence>
<proteinExistence type="predicted"/>
<keyword evidence="2" id="KW-1185">Reference proteome</keyword>
<accession>A0ABQ1QQ70</accession>
<sequence>MKTPVLNRKLTLEAPDRVADGAGGYSITWVPLGEHWAEIRPGTGRERALETLTVSRVPLRITLRAAPEGAPSRPRPEQRFRAGSRIFRILAVTEADAGARYLTCFAQEEVSQ</sequence>
<name>A0ABQ1QQ70_9RHOB</name>
<evidence type="ECO:0000313" key="1">
    <source>
        <dbReference type="EMBL" id="GGD40594.1"/>
    </source>
</evidence>
<dbReference type="Gene3D" id="2.40.10.270">
    <property type="entry name" value="Bacteriophage SPP1 head-tail adaptor protein"/>
    <property type="match status" value="1"/>
</dbReference>
<dbReference type="EMBL" id="BMGI01000004">
    <property type="protein sequence ID" value="GGD40594.1"/>
    <property type="molecule type" value="Genomic_DNA"/>
</dbReference>
<dbReference type="InterPro" id="IPR038666">
    <property type="entry name" value="SSP1_head-tail_sf"/>
</dbReference>
<comment type="caution">
    <text evidence="1">The sequence shown here is derived from an EMBL/GenBank/DDBJ whole genome shotgun (WGS) entry which is preliminary data.</text>
</comment>
<gene>
    <name evidence="1" type="ORF">GCM10011358_25670</name>
</gene>